<dbReference type="EMBL" id="BAABDD010000040">
    <property type="protein sequence ID" value="GAA3763953.1"/>
    <property type="molecule type" value="Genomic_DNA"/>
</dbReference>
<name>A0ABP7GFA9_9ACTN</name>
<gene>
    <name evidence="9" type="ORF">GCM10022402_46590</name>
</gene>
<keyword evidence="4 7" id="KW-0812">Transmembrane</keyword>
<sequence>MAYTALGSLPLFLISAYSVRLQQELGFGPALYGTAISLYFAVSAVVSPFIGRFVERVGARAAMRGAAACSLSALLLLGAVADSWPALAVCLALGALANGLSQMSANVALARGIVSHRQGVAFGLKQSAVPIAGLAAGAWLPAISGLAGWRTAVLLLAVVPAVAIWLVPRLGAPTPRTAAGKGRRAVDRRLFSLALTAALAGAIGNSLAVFIVDAAVAAGLTEHAGAVVLAVGSAASITTRVAVGWFVDRRGSDATTELITLMVGGAVGLLLLVFSTGQPVLFTGAAVLAFAAGWGWPGLLHYHAVRSSGRSPGVATGIVASGTFLGTVVGPASIGFLVAHGSYALAWACCTAVMAAAALSMTYARRSRPRQ</sequence>
<dbReference type="PANTHER" id="PTHR23517">
    <property type="entry name" value="RESISTANCE PROTEIN MDTM, PUTATIVE-RELATED-RELATED"/>
    <property type="match status" value="1"/>
</dbReference>
<keyword evidence="2" id="KW-0813">Transport</keyword>
<dbReference type="Gene3D" id="1.20.1250.20">
    <property type="entry name" value="MFS general substrate transporter like domains"/>
    <property type="match status" value="2"/>
</dbReference>
<protein>
    <recommendedName>
        <fullName evidence="8">Major facilitator superfamily (MFS) profile domain-containing protein</fullName>
    </recommendedName>
</protein>
<feature type="transmembrane region" description="Helical" evidence="7">
    <location>
        <begin position="30"/>
        <end position="50"/>
    </location>
</feature>
<dbReference type="InterPro" id="IPR001958">
    <property type="entry name" value="Tet-R_TetA/multi-R_MdtG-like"/>
</dbReference>
<dbReference type="InterPro" id="IPR050171">
    <property type="entry name" value="MFS_Transporters"/>
</dbReference>
<feature type="transmembrane region" description="Helical" evidence="7">
    <location>
        <begin position="224"/>
        <end position="246"/>
    </location>
</feature>
<feature type="transmembrane region" description="Helical" evidence="7">
    <location>
        <begin position="314"/>
        <end position="338"/>
    </location>
</feature>
<evidence type="ECO:0000256" key="4">
    <source>
        <dbReference type="ARBA" id="ARBA00022692"/>
    </source>
</evidence>
<keyword evidence="6 7" id="KW-0472">Membrane</keyword>
<comment type="subcellular location">
    <subcellularLocation>
        <location evidence="1">Cell membrane</location>
        <topology evidence="1">Multi-pass membrane protein</topology>
    </subcellularLocation>
</comment>
<keyword evidence="3" id="KW-1003">Cell membrane</keyword>
<feature type="transmembrane region" description="Helical" evidence="7">
    <location>
        <begin position="344"/>
        <end position="364"/>
    </location>
</feature>
<feature type="transmembrane region" description="Helical" evidence="7">
    <location>
        <begin position="190"/>
        <end position="212"/>
    </location>
</feature>
<reference evidence="10" key="1">
    <citation type="journal article" date="2019" name="Int. J. Syst. Evol. Microbiol.">
        <title>The Global Catalogue of Microorganisms (GCM) 10K type strain sequencing project: providing services to taxonomists for standard genome sequencing and annotation.</title>
        <authorList>
            <consortium name="The Broad Institute Genomics Platform"/>
            <consortium name="The Broad Institute Genome Sequencing Center for Infectious Disease"/>
            <person name="Wu L."/>
            <person name="Ma J."/>
        </authorList>
    </citation>
    <scope>NUCLEOTIDE SEQUENCE [LARGE SCALE GENOMIC DNA]</scope>
    <source>
        <strain evidence="10">JCM 17137</strain>
    </source>
</reference>
<feature type="transmembrane region" description="Helical" evidence="7">
    <location>
        <begin position="280"/>
        <end position="302"/>
    </location>
</feature>
<keyword evidence="10" id="KW-1185">Reference proteome</keyword>
<evidence type="ECO:0000256" key="2">
    <source>
        <dbReference type="ARBA" id="ARBA00022448"/>
    </source>
</evidence>
<dbReference type="SUPFAM" id="SSF103473">
    <property type="entry name" value="MFS general substrate transporter"/>
    <property type="match status" value="1"/>
</dbReference>
<dbReference type="Proteomes" id="UP001500908">
    <property type="component" value="Unassembled WGS sequence"/>
</dbReference>
<dbReference type="InterPro" id="IPR011701">
    <property type="entry name" value="MFS"/>
</dbReference>
<evidence type="ECO:0000313" key="10">
    <source>
        <dbReference type="Proteomes" id="UP001500908"/>
    </source>
</evidence>
<evidence type="ECO:0000256" key="5">
    <source>
        <dbReference type="ARBA" id="ARBA00022989"/>
    </source>
</evidence>
<feature type="transmembrane region" description="Helical" evidence="7">
    <location>
        <begin position="147"/>
        <end position="167"/>
    </location>
</feature>
<evidence type="ECO:0000256" key="3">
    <source>
        <dbReference type="ARBA" id="ARBA00022475"/>
    </source>
</evidence>
<feature type="transmembrane region" description="Helical" evidence="7">
    <location>
        <begin position="258"/>
        <end position="274"/>
    </location>
</feature>
<evidence type="ECO:0000313" key="9">
    <source>
        <dbReference type="EMBL" id="GAA3763953.1"/>
    </source>
</evidence>
<evidence type="ECO:0000256" key="1">
    <source>
        <dbReference type="ARBA" id="ARBA00004651"/>
    </source>
</evidence>
<evidence type="ECO:0000256" key="7">
    <source>
        <dbReference type="SAM" id="Phobius"/>
    </source>
</evidence>
<comment type="caution">
    <text evidence="9">The sequence shown here is derived from an EMBL/GenBank/DDBJ whole genome shotgun (WGS) entry which is preliminary data.</text>
</comment>
<organism evidence="9 10">
    <name type="scientific">Salinactinospora qingdaonensis</name>
    <dbReference type="NCBI Taxonomy" id="702744"/>
    <lineage>
        <taxon>Bacteria</taxon>
        <taxon>Bacillati</taxon>
        <taxon>Actinomycetota</taxon>
        <taxon>Actinomycetes</taxon>
        <taxon>Streptosporangiales</taxon>
        <taxon>Nocardiopsidaceae</taxon>
        <taxon>Salinactinospora</taxon>
    </lineage>
</organism>
<dbReference type="PROSITE" id="PS50850">
    <property type="entry name" value="MFS"/>
    <property type="match status" value="1"/>
</dbReference>
<proteinExistence type="predicted"/>
<dbReference type="Pfam" id="PF07690">
    <property type="entry name" value="MFS_1"/>
    <property type="match status" value="1"/>
</dbReference>
<evidence type="ECO:0000256" key="6">
    <source>
        <dbReference type="ARBA" id="ARBA00023136"/>
    </source>
</evidence>
<feature type="domain" description="Major facilitator superfamily (MFS) profile" evidence="8">
    <location>
        <begin position="1"/>
        <end position="368"/>
    </location>
</feature>
<accession>A0ABP7GFA9</accession>
<dbReference type="InterPro" id="IPR036259">
    <property type="entry name" value="MFS_trans_sf"/>
</dbReference>
<dbReference type="InterPro" id="IPR020846">
    <property type="entry name" value="MFS_dom"/>
</dbReference>
<dbReference type="RefSeq" id="WP_344976541.1">
    <property type="nucleotide sequence ID" value="NZ_BAABDD010000040.1"/>
</dbReference>
<evidence type="ECO:0000259" key="8">
    <source>
        <dbReference type="PROSITE" id="PS50850"/>
    </source>
</evidence>
<dbReference type="PANTHER" id="PTHR23517:SF13">
    <property type="entry name" value="MAJOR FACILITATOR SUPERFAMILY MFS_1"/>
    <property type="match status" value="1"/>
</dbReference>
<keyword evidence="5 7" id="KW-1133">Transmembrane helix</keyword>
<dbReference type="PRINTS" id="PR01035">
    <property type="entry name" value="TCRTETA"/>
</dbReference>